<evidence type="ECO:0000256" key="17">
    <source>
        <dbReference type="SAM" id="MobiDB-lite"/>
    </source>
</evidence>
<keyword evidence="11" id="KW-0418">Kinase</keyword>
<dbReference type="SUPFAM" id="SSF52058">
    <property type="entry name" value="L domain-like"/>
    <property type="match status" value="2"/>
</dbReference>
<evidence type="ECO:0000256" key="2">
    <source>
        <dbReference type="ARBA" id="ARBA00004236"/>
    </source>
</evidence>
<accession>A0A9N8EQS6</accession>
<keyword evidence="18" id="KW-0812">Transmembrane</keyword>
<keyword evidence="18" id="KW-1133">Transmembrane helix</keyword>
<dbReference type="InterPro" id="IPR032675">
    <property type="entry name" value="LRR_dom_sf"/>
</dbReference>
<comment type="catalytic activity">
    <reaction evidence="16">
        <text>L-seryl-[protein] + ATP = O-phospho-L-seryl-[protein] + ADP + H(+)</text>
        <dbReference type="Rhea" id="RHEA:17989"/>
        <dbReference type="Rhea" id="RHEA-COMP:9863"/>
        <dbReference type="Rhea" id="RHEA-COMP:11604"/>
        <dbReference type="ChEBI" id="CHEBI:15378"/>
        <dbReference type="ChEBI" id="CHEBI:29999"/>
        <dbReference type="ChEBI" id="CHEBI:30616"/>
        <dbReference type="ChEBI" id="CHEBI:83421"/>
        <dbReference type="ChEBI" id="CHEBI:456216"/>
        <dbReference type="EC" id="2.7.11.1"/>
    </reaction>
</comment>
<keyword evidence="7" id="KW-0808">Transferase</keyword>
<dbReference type="OrthoDB" id="1394818at2759"/>
<evidence type="ECO:0000256" key="4">
    <source>
        <dbReference type="ARBA" id="ARBA00022475"/>
    </source>
</evidence>
<evidence type="ECO:0000256" key="15">
    <source>
        <dbReference type="ARBA" id="ARBA00047899"/>
    </source>
</evidence>
<feature type="compositionally biased region" description="Acidic residues" evidence="17">
    <location>
        <begin position="154"/>
        <end position="165"/>
    </location>
</feature>
<organism evidence="20 21">
    <name type="scientific">Seminavis robusta</name>
    <dbReference type="NCBI Taxonomy" id="568900"/>
    <lineage>
        <taxon>Eukaryota</taxon>
        <taxon>Sar</taxon>
        <taxon>Stramenopiles</taxon>
        <taxon>Ochrophyta</taxon>
        <taxon>Bacillariophyta</taxon>
        <taxon>Bacillariophyceae</taxon>
        <taxon>Bacillariophycidae</taxon>
        <taxon>Naviculales</taxon>
        <taxon>Naviculaceae</taxon>
        <taxon>Seminavis</taxon>
    </lineage>
</organism>
<feature type="compositionally biased region" description="Polar residues" evidence="17">
    <location>
        <begin position="83"/>
        <end position="92"/>
    </location>
</feature>
<dbReference type="GO" id="GO:0004674">
    <property type="term" value="F:protein serine/threonine kinase activity"/>
    <property type="evidence" value="ECO:0007669"/>
    <property type="project" value="UniProtKB-KW"/>
</dbReference>
<keyword evidence="21" id="KW-1185">Reference proteome</keyword>
<evidence type="ECO:0000256" key="12">
    <source>
        <dbReference type="ARBA" id="ARBA00022840"/>
    </source>
</evidence>
<evidence type="ECO:0000256" key="10">
    <source>
        <dbReference type="ARBA" id="ARBA00022741"/>
    </source>
</evidence>
<dbReference type="GO" id="GO:0005524">
    <property type="term" value="F:ATP binding"/>
    <property type="evidence" value="ECO:0007669"/>
    <property type="project" value="UniProtKB-KW"/>
</dbReference>
<keyword evidence="13 18" id="KW-0472">Membrane</keyword>
<dbReference type="EMBL" id="CAICTM010001455">
    <property type="protein sequence ID" value="CAB9523801.1"/>
    <property type="molecule type" value="Genomic_DNA"/>
</dbReference>
<comment type="caution">
    <text evidence="20">The sequence shown here is derived from an EMBL/GenBank/DDBJ whole genome shotgun (WGS) entry which is preliminary data.</text>
</comment>
<dbReference type="InterPro" id="IPR051716">
    <property type="entry name" value="Plant_RL_S/T_kinase"/>
</dbReference>
<dbReference type="PANTHER" id="PTHR48053">
    <property type="entry name" value="LEUCINE RICH REPEAT FAMILY PROTEIN, EXPRESSED"/>
    <property type="match status" value="1"/>
</dbReference>
<feature type="compositionally biased region" description="Pro residues" evidence="17">
    <location>
        <begin position="693"/>
        <end position="709"/>
    </location>
</feature>
<comment type="catalytic activity">
    <reaction evidence="15">
        <text>L-threonyl-[protein] + ATP = O-phospho-L-threonyl-[protein] + ADP + H(+)</text>
        <dbReference type="Rhea" id="RHEA:46608"/>
        <dbReference type="Rhea" id="RHEA-COMP:11060"/>
        <dbReference type="Rhea" id="RHEA-COMP:11605"/>
        <dbReference type="ChEBI" id="CHEBI:15378"/>
        <dbReference type="ChEBI" id="CHEBI:30013"/>
        <dbReference type="ChEBI" id="CHEBI:30616"/>
        <dbReference type="ChEBI" id="CHEBI:61977"/>
        <dbReference type="ChEBI" id="CHEBI:456216"/>
        <dbReference type="EC" id="2.7.11.1"/>
    </reaction>
</comment>
<dbReference type="InterPro" id="IPR001611">
    <property type="entry name" value="Leu-rich_rpt"/>
</dbReference>
<dbReference type="AlphaFoldDB" id="A0A9N8EQS6"/>
<dbReference type="GO" id="GO:0005886">
    <property type="term" value="C:plasma membrane"/>
    <property type="evidence" value="ECO:0007669"/>
    <property type="project" value="UniProtKB-SubCell"/>
</dbReference>
<keyword evidence="12" id="KW-0067">ATP-binding</keyword>
<evidence type="ECO:0000256" key="13">
    <source>
        <dbReference type="ARBA" id="ARBA00023136"/>
    </source>
</evidence>
<proteinExistence type="predicted"/>
<dbReference type="InterPro" id="IPR003591">
    <property type="entry name" value="Leu-rich_rpt_typical-subtyp"/>
</dbReference>
<feature type="region of interest" description="Disordered" evidence="17">
    <location>
        <begin position="674"/>
        <end position="710"/>
    </location>
</feature>
<feature type="compositionally biased region" description="Polar residues" evidence="17">
    <location>
        <begin position="57"/>
        <end position="76"/>
    </location>
</feature>
<evidence type="ECO:0000256" key="8">
    <source>
        <dbReference type="ARBA" id="ARBA00022729"/>
    </source>
</evidence>
<keyword evidence="14" id="KW-0325">Glycoprotein</keyword>
<evidence type="ECO:0000256" key="16">
    <source>
        <dbReference type="ARBA" id="ARBA00048679"/>
    </source>
</evidence>
<dbReference type="Pfam" id="PF00560">
    <property type="entry name" value="LRR_1"/>
    <property type="match status" value="3"/>
</dbReference>
<evidence type="ECO:0000256" key="18">
    <source>
        <dbReference type="SAM" id="Phobius"/>
    </source>
</evidence>
<evidence type="ECO:0000256" key="1">
    <source>
        <dbReference type="ARBA" id="ARBA00004167"/>
    </source>
</evidence>
<feature type="compositionally biased region" description="Low complexity" evidence="17">
    <location>
        <begin position="679"/>
        <end position="692"/>
    </location>
</feature>
<evidence type="ECO:0000256" key="9">
    <source>
        <dbReference type="ARBA" id="ARBA00022737"/>
    </source>
</evidence>
<dbReference type="SMART" id="SM00369">
    <property type="entry name" value="LRR_TYP"/>
    <property type="match status" value="5"/>
</dbReference>
<keyword evidence="10" id="KW-0547">Nucleotide-binding</keyword>
<evidence type="ECO:0000256" key="14">
    <source>
        <dbReference type="ARBA" id="ARBA00023180"/>
    </source>
</evidence>
<dbReference type="Pfam" id="PF23598">
    <property type="entry name" value="LRR_14"/>
    <property type="match status" value="1"/>
</dbReference>
<keyword evidence="5" id="KW-0723">Serine/threonine-protein kinase</keyword>
<name>A0A9N8EQS6_9STRA</name>
<dbReference type="FunFam" id="3.80.10.10:FF:000299">
    <property type="entry name" value="Piriformospora indica-insensitive protein 2"/>
    <property type="match status" value="1"/>
</dbReference>
<feature type="region of interest" description="Disordered" evidence="17">
    <location>
        <begin position="1"/>
        <end position="165"/>
    </location>
</feature>
<evidence type="ECO:0000256" key="7">
    <source>
        <dbReference type="ARBA" id="ARBA00022679"/>
    </source>
</evidence>
<keyword evidence="9" id="KW-0677">Repeat</keyword>
<evidence type="ECO:0000259" key="19">
    <source>
        <dbReference type="Pfam" id="PF23598"/>
    </source>
</evidence>
<comment type="subcellular location">
    <subcellularLocation>
        <location evidence="2">Cell membrane</location>
    </subcellularLocation>
    <subcellularLocation>
        <location evidence="1">Membrane</location>
        <topology evidence="1">Single-pass membrane protein</topology>
    </subcellularLocation>
</comment>
<evidence type="ECO:0000256" key="5">
    <source>
        <dbReference type="ARBA" id="ARBA00022527"/>
    </source>
</evidence>
<keyword evidence="6" id="KW-0433">Leucine-rich repeat</keyword>
<evidence type="ECO:0000313" key="21">
    <source>
        <dbReference type="Proteomes" id="UP001153069"/>
    </source>
</evidence>
<dbReference type="EC" id="2.7.11.1" evidence="3"/>
<feature type="domain" description="Disease resistance R13L4/SHOC-2-like LRR" evidence="19">
    <location>
        <begin position="961"/>
        <end position="1068"/>
    </location>
</feature>
<dbReference type="Gene3D" id="3.80.10.10">
    <property type="entry name" value="Ribonuclease Inhibitor"/>
    <property type="match status" value="4"/>
</dbReference>
<keyword evidence="4" id="KW-1003">Cell membrane</keyword>
<feature type="compositionally biased region" description="Polar residues" evidence="17">
    <location>
        <begin position="116"/>
        <end position="134"/>
    </location>
</feature>
<dbReference type="Proteomes" id="UP001153069">
    <property type="component" value="Unassembled WGS sequence"/>
</dbReference>
<evidence type="ECO:0000256" key="11">
    <source>
        <dbReference type="ARBA" id="ARBA00022777"/>
    </source>
</evidence>
<evidence type="ECO:0000313" key="20">
    <source>
        <dbReference type="EMBL" id="CAB9523801.1"/>
    </source>
</evidence>
<sequence>MAEPMISPTATDDTPPLSVSEQVPPSPPAPPLSVLSNEEKHEEEKQEEDEELALATSVRSTNTHSTQRSIGVSGSSESHHPSRNNGSITDLSATEIYYGTDMSTNGSETGKHLSSKRPSNINTGFPPQDSTPVKKNTRPKNNDEEDGVMVSSKDEDDDEEDDIDDDASYDTVAVNKRRAQDRRFGCIMFQSGFVGVIIAIILLTIQVVKENNEPVHTVVVDTNQEEAKRTKSIMKILELPPQTTALIEQDPQSPQAMAVEWLIDDPWWDTYTYSQARARQRLCLASLYFATQGSEWILTSSDMLSYNTHECEWLPTENLVCNDDYQFTLLNLENVGLKGTVPDEVFGIMAPRTLEHVALGRNEIGGTLSSEVGLLTNLNYLDISQTLISESIPSEIGNCRSLKILYLQSNALLEGTLPTQVGQLSALQGLWWRNTATGGSIPSELGSLVYLEVLELSGNKLTGEIPSELVSDADLPSSIARSAKQPESTKTSVGLQDVRLAGNRLTGFIPPITGRARTSLKALVLSGNAFDSTVLPSHLANLAKLTSLQVGDCAWTGLIPSELGLMSAHLESLGLNGNSFSGTVPTELLQLSQLQNLYLHDILGLDGRIVDASEGSTEGDLALGRLSNLKELTINDTPLSGVLPDSLCVISILSFTCDPDSLCGCDCECSTNSPTARITTRPTEQPTTQPTMRPSPSPSEMPTSAPPTNVPTAPISSIREAFVDNLPNYTLVGLEYPQSPQTYALNWLFSDPNVRVYSPFQRRQRFAMATLFVSLYGIEASANETAWLSYDTHECFWAGIGKSYASCEAFEGDDRLVVGLYLAPTGMQGILPPEVALMSALASIQGSSGIMSGPLPTELGLLTGLHTLRLPEHNILGSIPSELGRCSSLRTVDLALNNLSSSLPTELALLPKLESFAVPQNSLVGNLPANWPHSLKHMDLSHNGFSGTIPMPFWALSLRNSLQTLEIGDNNLVGRVDLNVGHLGHLTRLDLSGNQLTGPLPSEVGSLTRLTTLDASRNGFVETIPTTIGQLSQLKFLYLNSNNIRGSIPAQIGMLSQLEVLRLHDNDRIDGRIPQSIVDLPLSVLTVNETSVAGRIPSGLCFLDVFAFSCSSSLCGCRNCACPPLT</sequence>
<protein>
    <recommendedName>
        <fullName evidence="3">non-specific serine/threonine protein kinase</fullName>
        <ecNumber evidence="3">2.7.11.1</ecNumber>
    </recommendedName>
</protein>
<dbReference type="InterPro" id="IPR055414">
    <property type="entry name" value="LRR_R13L4/SHOC2-like"/>
</dbReference>
<dbReference type="PANTHER" id="PTHR48053:SF164">
    <property type="entry name" value="LEUCINE-RICH REPEAT-CONTAINING N-TERMINAL PLANT-TYPE DOMAIN-CONTAINING PROTEIN"/>
    <property type="match status" value="1"/>
</dbReference>
<keyword evidence="8" id="KW-0732">Signal</keyword>
<reference evidence="20" key="1">
    <citation type="submission" date="2020-06" db="EMBL/GenBank/DDBJ databases">
        <authorList>
            <consortium name="Plant Systems Biology data submission"/>
        </authorList>
    </citation>
    <scope>NUCLEOTIDE SEQUENCE</scope>
    <source>
        <strain evidence="20">D6</strain>
    </source>
</reference>
<feature type="transmembrane region" description="Helical" evidence="18">
    <location>
        <begin position="184"/>
        <end position="205"/>
    </location>
</feature>
<evidence type="ECO:0000256" key="6">
    <source>
        <dbReference type="ARBA" id="ARBA00022614"/>
    </source>
</evidence>
<gene>
    <name evidence="20" type="ORF">SEMRO_1457_G274360.1</name>
</gene>
<evidence type="ECO:0000256" key="3">
    <source>
        <dbReference type="ARBA" id="ARBA00012513"/>
    </source>
</evidence>